<gene>
    <name evidence="5" type="ORF">ABXS05_03165</name>
</gene>
<proteinExistence type="inferred from homology"/>
<name>A0ABV3PFW9_9HYPH</name>
<dbReference type="GO" id="GO:0008168">
    <property type="term" value="F:methyltransferase activity"/>
    <property type="evidence" value="ECO:0007669"/>
    <property type="project" value="UniProtKB-KW"/>
</dbReference>
<evidence type="ECO:0000313" key="5">
    <source>
        <dbReference type="EMBL" id="MEW9304522.1"/>
    </source>
</evidence>
<comment type="caution">
    <text evidence="5">The sequence shown here is derived from an EMBL/GenBank/DDBJ whole genome shotgun (WGS) entry which is preliminary data.</text>
</comment>
<comment type="similarity">
    <text evidence="4">Belongs to the MT-A70-like family.</text>
</comment>
<reference evidence="5 6" key="1">
    <citation type="submission" date="2024-07" db="EMBL/GenBank/DDBJ databases">
        <title>Description of Labrys sedimenti sp. nov., isolated from a diclofenac-degrading enrichment culture.</title>
        <authorList>
            <person name="Tancsics A."/>
            <person name="Csepanyi A."/>
        </authorList>
    </citation>
    <scope>NUCLEOTIDE SEQUENCE [LARGE SCALE GENOMIC DNA]</scope>
    <source>
        <strain evidence="5 6">LMG 23578</strain>
    </source>
</reference>
<dbReference type="InterPro" id="IPR002052">
    <property type="entry name" value="DNA_methylase_N6_adenine_CS"/>
</dbReference>
<accession>A0ABV3PFW9</accession>
<dbReference type="PANTHER" id="PTHR12829">
    <property type="entry name" value="N6-ADENOSINE-METHYLTRANSFERASE"/>
    <property type="match status" value="1"/>
</dbReference>
<dbReference type="GO" id="GO:0032259">
    <property type="term" value="P:methylation"/>
    <property type="evidence" value="ECO:0007669"/>
    <property type="project" value="UniProtKB-KW"/>
</dbReference>
<dbReference type="Proteomes" id="UP001555786">
    <property type="component" value="Unassembled WGS sequence"/>
</dbReference>
<dbReference type="InterPro" id="IPR007757">
    <property type="entry name" value="MT-A70-like"/>
</dbReference>
<dbReference type="Pfam" id="PF05063">
    <property type="entry name" value="MT-A70"/>
    <property type="match status" value="1"/>
</dbReference>
<dbReference type="PROSITE" id="PS51143">
    <property type="entry name" value="MT_A70"/>
    <property type="match status" value="1"/>
</dbReference>
<evidence type="ECO:0000313" key="6">
    <source>
        <dbReference type="Proteomes" id="UP001555786"/>
    </source>
</evidence>
<dbReference type="RefSeq" id="WP_367622881.1">
    <property type="nucleotide sequence ID" value="NZ_JBFNQD010000001.1"/>
</dbReference>
<evidence type="ECO:0000256" key="3">
    <source>
        <dbReference type="ARBA" id="ARBA00022691"/>
    </source>
</evidence>
<sequence>MIYADPPWKFSAGPNKNPSRHYPTMPIRDIAALPVKELAHPEGCRLLMWVTLPILLLPFGPREVLKAWGFKYSTSRVWAKLYPREDGLFIYQGSVSRGPGYESTGDAELLVIAKRGRVQPIKGGKPRGLFYGQRREHSRKPDHIRDEICTLFDGPRCELFARSSAPGFENFGNQTTKFDEVAA</sequence>
<keyword evidence="6" id="KW-1185">Reference proteome</keyword>
<evidence type="ECO:0000256" key="2">
    <source>
        <dbReference type="ARBA" id="ARBA00022679"/>
    </source>
</evidence>
<keyword evidence="2" id="KW-0808">Transferase</keyword>
<evidence type="ECO:0000256" key="1">
    <source>
        <dbReference type="ARBA" id="ARBA00022603"/>
    </source>
</evidence>
<protein>
    <submittedName>
        <fullName evidence="5">MT-A70 family methyltransferase</fullName>
    </submittedName>
</protein>
<organism evidence="5 6">
    <name type="scientific">Labrys neptuniae</name>
    <dbReference type="NCBI Taxonomy" id="376174"/>
    <lineage>
        <taxon>Bacteria</taxon>
        <taxon>Pseudomonadati</taxon>
        <taxon>Pseudomonadota</taxon>
        <taxon>Alphaproteobacteria</taxon>
        <taxon>Hyphomicrobiales</taxon>
        <taxon>Xanthobacteraceae</taxon>
        <taxon>Labrys</taxon>
    </lineage>
</organism>
<keyword evidence="1 5" id="KW-0489">Methyltransferase</keyword>
<dbReference type="PROSITE" id="PS00092">
    <property type="entry name" value="N6_MTASE"/>
    <property type="match status" value="1"/>
</dbReference>
<dbReference type="EMBL" id="JBFNQD010000001">
    <property type="protein sequence ID" value="MEW9304522.1"/>
    <property type="molecule type" value="Genomic_DNA"/>
</dbReference>
<dbReference type="PANTHER" id="PTHR12829:SF7">
    <property type="entry name" value="N6-ADENOSINE-METHYLTRANSFERASE CATALYTIC SUBUNIT"/>
    <property type="match status" value="1"/>
</dbReference>
<evidence type="ECO:0000256" key="4">
    <source>
        <dbReference type="PROSITE-ProRule" id="PRU00489"/>
    </source>
</evidence>
<keyword evidence="3" id="KW-0949">S-adenosyl-L-methionine</keyword>